<evidence type="ECO:0000313" key="1">
    <source>
        <dbReference type="EMBL" id="GID79350.1"/>
    </source>
</evidence>
<comment type="caution">
    <text evidence="1">The sequence shown here is derived from an EMBL/GenBank/DDBJ whole genome shotgun (WGS) entry which is preliminary data.</text>
</comment>
<protein>
    <submittedName>
        <fullName evidence="1">Uncharacterized protein</fullName>
    </submittedName>
</protein>
<dbReference type="EMBL" id="BOMI01000165">
    <property type="protein sequence ID" value="GID79350.1"/>
    <property type="molecule type" value="Genomic_DNA"/>
</dbReference>
<organism evidence="1 2">
    <name type="scientific">Paractinoplanes deccanensis</name>
    <dbReference type="NCBI Taxonomy" id="113561"/>
    <lineage>
        <taxon>Bacteria</taxon>
        <taxon>Bacillati</taxon>
        <taxon>Actinomycetota</taxon>
        <taxon>Actinomycetes</taxon>
        <taxon>Micromonosporales</taxon>
        <taxon>Micromonosporaceae</taxon>
        <taxon>Paractinoplanes</taxon>
    </lineage>
</organism>
<name>A0ABQ3YHT4_9ACTN</name>
<dbReference type="RefSeq" id="WP_203775386.1">
    <property type="nucleotide sequence ID" value="NZ_BAAABO010000011.1"/>
</dbReference>
<keyword evidence="2" id="KW-1185">Reference proteome</keyword>
<evidence type="ECO:0000313" key="2">
    <source>
        <dbReference type="Proteomes" id="UP000609879"/>
    </source>
</evidence>
<reference evidence="1 2" key="1">
    <citation type="submission" date="2021-01" db="EMBL/GenBank/DDBJ databases">
        <title>Whole genome shotgun sequence of Actinoplanes deccanensis NBRC 13994.</title>
        <authorList>
            <person name="Komaki H."/>
            <person name="Tamura T."/>
        </authorList>
    </citation>
    <scope>NUCLEOTIDE SEQUENCE [LARGE SCALE GENOMIC DNA]</scope>
    <source>
        <strain evidence="1 2">NBRC 13994</strain>
    </source>
</reference>
<sequence>MEQYEFRVRGFLGPVLRIALGGLRARAMPRQSVIQGRLSEKDLERLLERLDSSGVEVLCLSRVPR</sequence>
<proteinExistence type="predicted"/>
<accession>A0ABQ3YHT4</accession>
<dbReference type="Proteomes" id="UP000609879">
    <property type="component" value="Unassembled WGS sequence"/>
</dbReference>
<gene>
    <name evidence="1" type="ORF">Ade02nite_79910</name>
</gene>